<protein>
    <submittedName>
        <fullName evidence="1">Uncharacterized protein</fullName>
    </submittedName>
</protein>
<comment type="caution">
    <text evidence="1">The sequence shown here is derived from an EMBL/GenBank/DDBJ whole genome shotgun (WGS) entry which is preliminary data.</text>
</comment>
<proteinExistence type="predicted"/>
<dbReference type="AlphaFoldDB" id="A0A1F8DK20"/>
<organism evidence="1 2">
    <name type="scientific">Candidatus Woesebacteria bacterium RIFOXYD1_FULL_43_18</name>
    <dbReference type="NCBI Taxonomy" id="1802551"/>
    <lineage>
        <taxon>Bacteria</taxon>
        <taxon>Candidatus Woeseibacteriota</taxon>
    </lineage>
</organism>
<name>A0A1F8DK20_9BACT</name>
<dbReference type="Proteomes" id="UP000177596">
    <property type="component" value="Unassembled WGS sequence"/>
</dbReference>
<accession>A0A1F8DK20</accession>
<dbReference type="EMBL" id="MGIL01000015">
    <property type="protein sequence ID" value="OGM88125.1"/>
    <property type="molecule type" value="Genomic_DNA"/>
</dbReference>
<reference evidence="1 2" key="1">
    <citation type="journal article" date="2016" name="Nat. Commun.">
        <title>Thousands of microbial genomes shed light on interconnected biogeochemical processes in an aquifer system.</title>
        <authorList>
            <person name="Anantharaman K."/>
            <person name="Brown C.T."/>
            <person name="Hug L.A."/>
            <person name="Sharon I."/>
            <person name="Castelle C.J."/>
            <person name="Probst A.J."/>
            <person name="Thomas B.C."/>
            <person name="Singh A."/>
            <person name="Wilkins M.J."/>
            <person name="Karaoz U."/>
            <person name="Brodie E.L."/>
            <person name="Williams K.H."/>
            <person name="Hubbard S.S."/>
            <person name="Banfield J.F."/>
        </authorList>
    </citation>
    <scope>NUCLEOTIDE SEQUENCE [LARGE SCALE GENOMIC DNA]</scope>
</reference>
<evidence type="ECO:0000313" key="2">
    <source>
        <dbReference type="Proteomes" id="UP000177596"/>
    </source>
</evidence>
<gene>
    <name evidence="1" type="ORF">A2573_01800</name>
</gene>
<sequence length="84" mass="9168">MKERCIFTAADFQEPAFPKNKGDCGECYANPGKEMNGCCFEAAKRLIMLDQKEEVIDVAGTLRGKALSQTSRLRGLSGALINLP</sequence>
<evidence type="ECO:0000313" key="1">
    <source>
        <dbReference type="EMBL" id="OGM88125.1"/>
    </source>
</evidence>